<sequence>METKLDKRVCDYCPLAHFDREGCTVTTCNWPMLNVDPRCRTNHPYGRKIEPIKGVRFRQPSNSPLNLGYCTNLMYRPLIQGGIAYRGVYKIVPLDFPPNDPVLARPGPVRPTDFKGMTVYCRPCA</sequence>
<proteinExistence type="predicted"/>
<reference evidence="2" key="1">
    <citation type="submission" date="2025-08" db="UniProtKB">
        <authorList>
            <consortium name="RefSeq"/>
        </authorList>
    </citation>
    <scope>IDENTIFICATION</scope>
    <source>
        <tissue evidence="2">Whole body</tissue>
    </source>
</reference>
<evidence type="ECO:0000313" key="2">
    <source>
        <dbReference type="RefSeq" id="XP_017878079.1"/>
    </source>
</evidence>
<dbReference type="GeneID" id="108623791"/>
<name>A0AAJ7IWE9_9HYME</name>
<dbReference type="Proteomes" id="UP000694925">
    <property type="component" value="Unplaced"/>
</dbReference>
<dbReference type="AlphaFoldDB" id="A0AAJ7IWE9"/>
<dbReference type="KEGG" id="ccal:108623791"/>
<gene>
    <name evidence="2" type="primary">LOC108623791</name>
</gene>
<organism evidence="1 2">
    <name type="scientific">Ceratina calcarata</name>
    <dbReference type="NCBI Taxonomy" id="156304"/>
    <lineage>
        <taxon>Eukaryota</taxon>
        <taxon>Metazoa</taxon>
        <taxon>Ecdysozoa</taxon>
        <taxon>Arthropoda</taxon>
        <taxon>Hexapoda</taxon>
        <taxon>Insecta</taxon>
        <taxon>Pterygota</taxon>
        <taxon>Neoptera</taxon>
        <taxon>Endopterygota</taxon>
        <taxon>Hymenoptera</taxon>
        <taxon>Apocrita</taxon>
        <taxon>Aculeata</taxon>
        <taxon>Apoidea</taxon>
        <taxon>Anthophila</taxon>
        <taxon>Apidae</taxon>
        <taxon>Ceratina</taxon>
        <taxon>Zadontomerus</taxon>
    </lineage>
</organism>
<evidence type="ECO:0000313" key="1">
    <source>
        <dbReference type="Proteomes" id="UP000694925"/>
    </source>
</evidence>
<protein>
    <submittedName>
        <fullName evidence="2">Uncharacterized protein LOC108623791</fullName>
    </submittedName>
</protein>
<accession>A0AAJ7IWE9</accession>
<dbReference type="RefSeq" id="XP_017878079.1">
    <property type="nucleotide sequence ID" value="XM_018022590.2"/>
</dbReference>
<keyword evidence="1" id="KW-1185">Reference proteome</keyword>